<evidence type="ECO:0000256" key="1">
    <source>
        <dbReference type="SAM" id="SignalP"/>
    </source>
</evidence>
<proteinExistence type="predicted"/>
<feature type="signal peptide" evidence="1">
    <location>
        <begin position="1"/>
        <end position="21"/>
    </location>
</feature>
<sequence length="248" mass="26946">MNMRRLATCLGLCLLPLFANACEAPRHKPFPALGMAGGYVYFDQAPIEEGSSALGLTVNLLDCASGAAQRIGELPYLAEPGKVADAFWAEDAQGEFLVVMHAVPVNSYPGLIYSTDYYSILLYRRGSQGLALDERSSAYFGHGADVIGDDETLLFSYPYKHRNGVLKALQSPFYDNWLQGRLATLEVRAQKALIYSDASVASKTGMYLIAGDQVKVTGIAGGWVEMEYLTAKQKLIKGAMLCTDFNGC</sequence>
<reference evidence="2" key="1">
    <citation type="journal article" date="2021" name="Microorganisms">
        <title>The Ever-Expanding Pseudomonas Genus: Description of 43 New Species and Partition of the Pseudomonas putida Group.</title>
        <authorList>
            <person name="Girard L."/>
            <person name="Lood C."/>
            <person name="Hofte M."/>
            <person name="Vandamme P."/>
            <person name="Rokni-Zadeh H."/>
            <person name="van Noort V."/>
            <person name="Lavigne R."/>
            <person name="De Mot R."/>
        </authorList>
    </citation>
    <scope>NUCLEOTIDE SEQUENCE</scope>
    <source>
        <strain evidence="2">COW40</strain>
    </source>
</reference>
<name>A0ABX8N1F0_9PSED</name>
<feature type="chain" id="PRO_5046602398" description="SH3 domain-containing protein" evidence="1">
    <location>
        <begin position="22"/>
        <end position="248"/>
    </location>
</feature>
<keyword evidence="1" id="KW-0732">Signal</keyword>
<gene>
    <name evidence="2" type="ORF">KSS94_14455</name>
</gene>
<dbReference type="EMBL" id="CP077076">
    <property type="protein sequence ID" value="QXH49158.1"/>
    <property type="molecule type" value="Genomic_DNA"/>
</dbReference>
<keyword evidence="3" id="KW-1185">Reference proteome</keyword>
<evidence type="ECO:0008006" key="4">
    <source>
        <dbReference type="Google" id="ProtNLM"/>
    </source>
</evidence>
<dbReference type="RefSeq" id="WP_217838782.1">
    <property type="nucleotide sequence ID" value="NZ_CP077076.1"/>
</dbReference>
<evidence type="ECO:0000313" key="3">
    <source>
        <dbReference type="Proteomes" id="UP001046350"/>
    </source>
</evidence>
<organism evidence="2 3">
    <name type="scientific">Pseudomonas fakonensis</name>
    <dbReference type="NCBI Taxonomy" id="2842355"/>
    <lineage>
        <taxon>Bacteria</taxon>
        <taxon>Pseudomonadati</taxon>
        <taxon>Pseudomonadota</taxon>
        <taxon>Gammaproteobacteria</taxon>
        <taxon>Pseudomonadales</taxon>
        <taxon>Pseudomonadaceae</taxon>
        <taxon>Pseudomonas</taxon>
    </lineage>
</organism>
<accession>A0ABX8N1F0</accession>
<protein>
    <recommendedName>
        <fullName evidence="4">SH3 domain-containing protein</fullName>
    </recommendedName>
</protein>
<dbReference type="Proteomes" id="UP001046350">
    <property type="component" value="Chromosome"/>
</dbReference>
<evidence type="ECO:0000313" key="2">
    <source>
        <dbReference type="EMBL" id="QXH49158.1"/>
    </source>
</evidence>